<dbReference type="EMBL" id="JADWDJ010000003">
    <property type="protein sequence ID" value="KAG5282944.1"/>
    <property type="molecule type" value="Genomic_DNA"/>
</dbReference>
<evidence type="ECO:0000259" key="4">
    <source>
        <dbReference type="Pfam" id="PF00129"/>
    </source>
</evidence>
<dbReference type="Proteomes" id="UP000823561">
    <property type="component" value="Chromosome 3"/>
</dbReference>
<dbReference type="GO" id="GO:0006955">
    <property type="term" value="P:immune response"/>
    <property type="evidence" value="ECO:0007669"/>
    <property type="project" value="TreeGrafter"/>
</dbReference>
<feature type="domain" description="MHC class I-like antigen recognition-like" evidence="4">
    <location>
        <begin position="48"/>
        <end position="174"/>
    </location>
</feature>
<dbReference type="InterPro" id="IPR013783">
    <property type="entry name" value="Ig-like_fold"/>
</dbReference>
<dbReference type="Pfam" id="PF00129">
    <property type="entry name" value="MHC_I"/>
    <property type="match status" value="1"/>
</dbReference>
<comment type="caution">
    <text evidence="6">The sequence shown here is derived from an EMBL/GenBank/DDBJ whole genome shotgun (WGS) entry which is preliminary data.</text>
</comment>
<dbReference type="GO" id="GO:0009897">
    <property type="term" value="C:external side of plasma membrane"/>
    <property type="evidence" value="ECO:0007669"/>
    <property type="project" value="TreeGrafter"/>
</dbReference>
<dbReference type="Gene3D" id="3.30.500.10">
    <property type="entry name" value="MHC class I-like antigen recognition-like"/>
    <property type="match status" value="1"/>
</dbReference>
<feature type="domain" description="Immunoglobulin C1-set" evidence="5">
    <location>
        <begin position="213"/>
        <end position="274"/>
    </location>
</feature>
<evidence type="ECO:0000256" key="1">
    <source>
        <dbReference type="ARBA" id="ARBA00023180"/>
    </source>
</evidence>
<feature type="transmembrane region" description="Helical" evidence="2">
    <location>
        <begin position="298"/>
        <end position="320"/>
    </location>
</feature>
<keyword evidence="2" id="KW-1133">Transmembrane helix</keyword>
<dbReference type="Pfam" id="PF07654">
    <property type="entry name" value="C1-set"/>
    <property type="match status" value="1"/>
</dbReference>
<dbReference type="InterPro" id="IPR036179">
    <property type="entry name" value="Ig-like_dom_sf"/>
</dbReference>
<dbReference type="Gene3D" id="2.60.40.10">
    <property type="entry name" value="Immunoglobulins"/>
    <property type="match status" value="1"/>
</dbReference>
<evidence type="ECO:0000313" key="7">
    <source>
        <dbReference type="Proteomes" id="UP000823561"/>
    </source>
</evidence>
<keyword evidence="2" id="KW-0472">Membrane</keyword>
<organism evidence="6 7">
    <name type="scientific">Alosa alosa</name>
    <name type="common">allis shad</name>
    <dbReference type="NCBI Taxonomy" id="278164"/>
    <lineage>
        <taxon>Eukaryota</taxon>
        <taxon>Metazoa</taxon>
        <taxon>Chordata</taxon>
        <taxon>Craniata</taxon>
        <taxon>Vertebrata</taxon>
        <taxon>Euteleostomi</taxon>
        <taxon>Actinopterygii</taxon>
        <taxon>Neopterygii</taxon>
        <taxon>Teleostei</taxon>
        <taxon>Clupei</taxon>
        <taxon>Clupeiformes</taxon>
        <taxon>Clupeoidei</taxon>
        <taxon>Clupeidae</taxon>
        <taxon>Alosa</taxon>
    </lineage>
</organism>
<accession>A0AAV6H772</accession>
<dbReference type="GO" id="GO:0005615">
    <property type="term" value="C:extracellular space"/>
    <property type="evidence" value="ECO:0007669"/>
    <property type="project" value="TreeGrafter"/>
</dbReference>
<keyword evidence="3" id="KW-0732">Signal</keyword>
<dbReference type="PANTHER" id="PTHR16675:SF193">
    <property type="entry name" value="LOC571647 PROTEIN-RELATED"/>
    <property type="match status" value="1"/>
</dbReference>
<feature type="signal peptide" evidence="3">
    <location>
        <begin position="1"/>
        <end position="16"/>
    </location>
</feature>
<keyword evidence="1" id="KW-0325">Glycoprotein</keyword>
<gene>
    <name evidence="6" type="ORF">AALO_G00036490</name>
</gene>
<evidence type="ECO:0000256" key="2">
    <source>
        <dbReference type="SAM" id="Phobius"/>
    </source>
</evidence>
<keyword evidence="2" id="KW-0812">Transmembrane</keyword>
<dbReference type="InterPro" id="IPR050208">
    <property type="entry name" value="MHC_class-I_related"/>
</dbReference>
<dbReference type="InterPro" id="IPR003597">
    <property type="entry name" value="Ig_C1-set"/>
</dbReference>
<protein>
    <submittedName>
        <fullName evidence="6">Uncharacterized protein</fullName>
    </submittedName>
</protein>
<feature type="chain" id="PRO_5043675192" evidence="3">
    <location>
        <begin position="17"/>
        <end position="360"/>
    </location>
</feature>
<sequence length="360" mass="39646">MWICLSLLISIPFSKGSDVDTLEVQYTVHHGPGGNLQFQQTTLFNGHVIFTCSSPTLRDQPRQHWVTNAFTQEELEERHEQCKYQRHEHFASFEKINQTITVSADILQRCQGCISNSTGKFVFEKWGVNGEDFLTFDPDALKWTAQIDEANPLATEWDGEYHMNHAYKYFGNSLCDKAHILKMKQAGRPSDGAHTGLELHIFGKPIPGGTVSYLQCHVTDYSLSGVSIQLTKDGVPLDHGVHQTGPRPNGDGTVQMRVQVKTTMDNSKTYRCETFNKTVVFDNPSPRQNTVIGTVPPVIVTVTCYMMCLGVMIGCHVLGLHVKEVATVAEGAAVSAAVATVLAALATVLAAVPALIKFPN</sequence>
<keyword evidence="7" id="KW-1185">Reference proteome</keyword>
<name>A0AAV6H772_9TELE</name>
<dbReference type="PANTHER" id="PTHR16675">
    <property type="entry name" value="MHC CLASS I-RELATED"/>
    <property type="match status" value="1"/>
</dbReference>
<proteinExistence type="predicted"/>
<dbReference type="AlphaFoldDB" id="A0AAV6H772"/>
<dbReference type="SUPFAM" id="SSF48726">
    <property type="entry name" value="Immunoglobulin"/>
    <property type="match status" value="1"/>
</dbReference>
<evidence type="ECO:0000259" key="5">
    <source>
        <dbReference type="Pfam" id="PF07654"/>
    </source>
</evidence>
<dbReference type="SUPFAM" id="SSF54452">
    <property type="entry name" value="MHC antigen-recognition domain"/>
    <property type="match status" value="1"/>
</dbReference>
<evidence type="ECO:0000256" key="3">
    <source>
        <dbReference type="SAM" id="SignalP"/>
    </source>
</evidence>
<dbReference type="InterPro" id="IPR011161">
    <property type="entry name" value="MHC_I-like_Ag-recog"/>
</dbReference>
<evidence type="ECO:0000313" key="6">
    <source>
        <dbReference type="EMBL" id="KAG5282944.1"/>
    </source>
</evidence>
<dbReference type="InterPro" id="IPR011162">
    <property type="entry name" value="MHC_I/II-like_Ag-recog"/>
</dbReference>
<feature type="transmembrane region" description="Helical" evidence="2">
    <location>
        <begin position="332"/>
        <end position="356"/>
    </location>
</feature>
<reference evidence="6" key="1">
    <citation type="submission" date="2020-10" db="EMBL/GenBank/DDBJ databases">
        <title>Chromosome-scale genome assembly of the Allis shad, Alosa alosa.</title>
        <authorList>
            <person name="Margot Z."/>
            <person name="Christophe K."/>
            <person name="Cabau C."/>
            <person name="Louis A."/>
            <person name="Berthelot C."/>
            <person name="Parey E."/>
            <person name="Roest Crollius H."/>
            <person name="Montfort J."/>
            <person name="Robinson-Rechavi M."/>
            <person name="Bucao C."/>
            <person name="Bouchez O."/>
            <person name="Gislard M."/>
            <person name="Lluch J."/>
            <person name="Milhes M."/>
            <person name="Lampietro C."/>
            <person name="Lopez Roques C."/>
            <person name="Donnadieu C."/>
            <person name="Braasch I."/>
            <person name="Desvignes T."/>
            <person name="Postlethwait J."/>
            <person name="Bobe J."/>
            <person name="Guiguen Y."/>
        </authorList>
    </citation>
    <scope>NUCLEOTIDE SEQUENCE</scope>
    <source>
        <strain evidence="6">M-15738</strain>
        <tissue evidence="6">Blood</tissue>
    </source>
</reference>
<dbReference type="InterPro" id="IPR037055">
    <property type="entry name" value="MHC_I-like_Ag-recog_sf"/>
</dbReference>